<feature type="compositionally biased region" description="Low complexity" evidence="1">
    <location>
        <begin position="730"/>
        <end position="741"/>
    </location>
</feature>
<name>A0A8J4F301_9CHLO</name>
<feature type="compositionally biased region" description="Polar residues" evidence="1">
    <location>
        <begin position="206"/>
        <end position="216"/>
    </location>
</feature>
<feature type="compositionally biased region" description="Low complexity" evidence="1">
    <location>
        <begin position="572"/>
        <end position="582"/>
    </location>
</feature>
<feature type="compositionally biased region" description="Pro residues" evidence="1">
    <location>
        <begin position="583"/>
        <end position="592"/>
    </location>
</feature>
<accession>A0A8J4F301</accession>
<evidence type="ECO:0000256" key="1">
    <source>
        <dbReference type="SAM" id="MobiDB-lite"/>
    </source>
</evidence>
<feature type="compositionally biased region" description="Polar residues" evidence="1">
    <location>
        <begin position="699"/>
        <end position="725"/>
    </location>
</feature>
<feature type="compositionally biased region" description="Polar residues" evidence="1">
    <location>
        <begin position="224"/>
        <end position="246"/>
    </location>
</feature>
<dbReference type="AlphaFoldDB" id="A0A8J4F301"/>
<sequence length="803" mass="80298">MVRLTYVLETSAPVASDVQPVNLAFAAAAAARASWASKEREDNLWDFEPLDDGAVGNLITLADGVLDGSAFTSFVARNTDTGSAQPSQPQRSSGVGQTLGFAAPMITTATLSPDAPGIHEIPRNSVLFRTHAAQQTMNSSLPPAEPNAPTAIEVAAVMEERKSRGFLLLPDEIITPPSAPPPRAPQRSASFSPGLQSAAPEPALTTVENDSASTDCNEVPAGSHKTSYNQPYAPANGTTNENNSSVLSPILDGLAVSGIDDRVIGPVDPDGEGECERDGCLVLPVLRTLLAMQDDLPRSFPPNRPNIANGSLSRLQSLSQHSHGGGYILQGHGPGGGTQTFAGIGLGVSTNFSRQVSVHALRVSPSAALTAGSGVSIGGGVTRQNTLVNNTSPARRRVVVGGSAAAAAAAAANESPTSIMRTPGVATPRRQATGLRVSLSYPSGYVPGTAPSPEDDDLPVIGSGMDPGSRTVSHTASAFPMSPMSPMQSFPHHTNGKFLTRSQVASPLPSSVVGGGGGGGGGIIDPVIQIGDSAVGTTATNGRGASPPQVPPRQSSHAAAGTIVRAGPVKASQQSPMQQQGVQPPPSAPSPLPASSGPSSPLPQTNSGKTKPGKALFAWTHKIGKGKWPWFPGGSSNTAAVTAGTPPSSGPVSPISVASGNSATVGAPELPLTSAHGLSGPNADATAVVVAAGAAAAALQSTGNGDRQTSGTGRESGNGRQSNAGGITGQQQAPQQAAAPAGHVGAKEPVQLPPIELHARRRPTGGGGGGAGEPLSPVVLKMGSAVTVGGGGGGGGGSAFGRR</sequence>
<feature type="region of interest" description="Disordered" evidence="1">
    <location>
        <begin position="534"/>
        <end position="612"/>
    </location>
</feature>
<organism evidence="2 3">
    <name type="scientific">Volvox africanus</name>
    <dbReference type="NCBI Taxonomy" id="51714"/>
    <lineage>
        <taxon>Eukaryota</taxon>
        <taxon>Viridiplantae</taxon>
        <taxon>Chlorophyta</taxon>
        <taxon>core chlorophytes</taxon>
        <taxon>Chlorophyceae</taxon>
        <taxon>CS clade</taxon>
        <taxon>Chlamydomonadales</taxon>
        <taxon>Volvocaceae</taxon>
        <taxon>Volvox</taxon>
    </lineage>
</organism>
<reference evidence="2" key="1">
    <citation type="journal article" date="2021" name="Proc. Natl. Acad. Sci. U.S.A.">
        <title>Three genomes in the algal genus Volvox reveal the fate of a haploid sex-determining region after a transition to homothallism.</title>
        <authorList>
            <person name="Yamamoto K."/>
            <person name="Hamaji T."/>
            <person name="Kawai-Toyooka H."/>
            <person name="Matsuzaki R."/>
            <person name="Takahashi F."/>
            <person name="Nishimura Y."/>
            <person name="Kawachi M."/>
            <person name="Noguchi H."/>
            <person name="Minakuchi Y."/>
            <person name="Umen J.G."/>
            <person name="Toyoda A."/>
            <person name="Nozaki H."/>
        </authorList>
    </citation>
    <scope>NUCLEOTIDE SEQUENCE</scope>
    <source>
        <strain evidence="2">NIES-3780</strain>
    </source>
</reference>
<feature type="compositionally biased region" description="Gly residues" evidence="1">
    <location>
        <begin position="788"/>
        <end position="803"/>
    </location>
</feature>
<feature type="region of interest" description="Disordered" evidence="1">
    <location>
        <begin position="173"/>
        <end position="246"/>
    </location>
</feature>
<keyword evidence="3" id="KW-1185">Reference proteome</keyword>
<evidence type="ECO:0000313" key="2">
    <source>
        <dbReference type="EMBL" id="GIL57941.1"/>
    </source>
</evidence>
<evidence type="ECO:0000313" key="3">
    <source>
        <dbReference type="Proteomes" id="UP000747399"/>
    </source>
</evidence>
<dbReference type="Proteomes" id="UP000747399">
    <property type="component" value="Unassembled WGS sequence"/>
</dbReference>
<protein>
    <submittedName>
        <fullName evidence="2">Uncharacterized protein</fullName>
    </submittedName>
</protein>
<dbReference type="EMBL" id="BNCO01000029">
    <property type="protein sequence ID" value="GIL57941.1"/>
    <property type="molecule type" value="Genomic_DNA"/>
</dbReference>
<feature type="compositionally biased region" description="Low complexity" evidence="1">
    <location>
        <begin position="593"/>
        <end position="603"/>
    </location>
</feature>
<feature type="region of interest" description="Disordered" evidence="1">
    <location>
        <begin position="784"/>
        <end position="803"/>
    </location>
</feature>
<comment type="caution">
    <text evidence="2">The sequence shown here is derived from an EMBL/GenBank/DDBJ whole genome shotgun (WGS) entry which is preliminary data.</text>
</comment>
<gene>
    <name evidence="2" type="ORF">Vafri_13147</name>
</gene>
<proteinExistence type="predicted"/>
<feature type="region of interest" description="Disordered" evidence="1">
    <location>
        <begin position="699"/>
        <end position="744"/>
    </location>
</feature>
<feature type="region of interest" description="Disordered" evidence="1">
    <location>
        <begin position="758"/>
        <end position="778"/>
    </location>
</feature>